<evidence type="ECO:0000313" key="2">
    <source>
        <dbReference type="Proteomes" id="UP000249057"/>
    </source>
</evidence>
<dbReference type="EMBL" id="KZ825416">
    <property type="protein sequence ID" value="RAH40205.1"/>
    <property type="molecule type" value="Genomic_DNA"/>
</dbReference>
<dbReference type="Proteomes" id="UP000249057">
    <property type="component" value="Unassembled WGS sequence"/>
</dbReference>
<proteinExistence type="predicted"/>
<sequence length="277" mass="31489">MEHLGYPEARKAQNRIVILTSTQFYATQILQATERTAKVQIPTLFRKKNLHHVEGKGECGVVYARVIRDEFHLDKGKGTGVTQYMQDLEALEPLRRQPEFRWIPAATSACVAFIMVRYPVRGGDPFDKLPSSSVCTLSRASLTLGTAATSLGSSRRVRLPPVSSENVDRIRHNSQGLVDAPKNDHEAASHPSNHYRHTYGHHRRPRCHPESQIYLHFVWAIAQEQMDTRMGYRSATRDRFGRIQRENHTIHVHEGVNEMVMSPPMADLVLPSQSSYE</sequence>
<name>A0ACD1FT90_9EURO</name>
<keyword evidence="2" id="KW-1185">Reference proteome</keyword>
<evidence type="ECO:0000313" key="1">
    <source>
        <dbReference type="EMBL" id="RAH40205.1"/>
    </source>
</evidence>
<protein>
    <submittedName>
        <fullName evidence="1">Uncharacterized protein</fullName>
    </submittedName>
</protein>
<organism evidence="1 2">
    <name type="scientific">Aspergillus brunneoviolaceus CBS 621.78</name>
    <dbReference type="NCBI Taxonomy" id="1450534"/>
    <lineage>
        <taxon>Eukaryota</taxon>
        <taxon>Fungi</taxon>
        <taxon>Dikarya</taxon>
        <taxon>Ascomycota</taxon>
        <taxon>Pezizomycotina</taxon>
        <taxon>Eurotiomycetes</taxon>
        <taxon>Eurotiomycetidae</taxon>
        <taxon>Eurotiales</taxon>
        <taxon>Aspergillaceae</taxon>
        <taxon>Aspergillus</taxon>
        <taxon>Aspergillus subgen. Circumdati</taxon>
    </lineage>
</organism>
<accession>A0ACD1FT90</accession>
<gene>
    <name evidence="1" type="ORF">BO95DRAFT_468978</name>
</gene>
<reference evidence="1" key="1">
    <citation type="submission" date="2018-02" db="EMBL/GenBank/DDBJ databases">
        <title>The genomes of Aspergillus section Nigri reveals drivers in fungal speciation.</title>
        <authorList>
            <consortium name="DOE Joint Genome Institute"/>
            <person name="Vesth T.C."/>
            <person name="Nybo J."/>
            <person name="Theobald S."/>
            <person name="Brandl J."/>
            <person name="Frisvad J.C."/>
            <person name="Nielsen K.F."/>
            <person name="Lyhne E.K."/>
            <person name="Kogle M.E."/>
            <person name="Kuo A."/>
            <person name="Riley R."/>
            <person name="Clum A."/>
            <person name="Nolan M."/>
            <person name="Lipzen A."/>
            <person name="Salamov A."/>
            <person name="Henrissat B."/>
            <person name="Wiebenga A."/>
            <person name="De vries R.P."/>
            <person name="Grigoriev I.V."/>
            <person name="Mortensen U.H."/>
            <person name="Andersen M.R."/>
            <person name="Baker S.E."/>
        </authorList>
    </citation>
    <scope>NUCLEOTIDE SEQUENCE</scope>
    <source>
        <strain evidence="1">CBS 621.78</strain>
    </source>
</reference>